<reference evidence="5 6" key="1">
    <citation type="submission" date="2024-04" db="EMBL/GenBank/DDBJ databases">
        <title>Draft genome sequence of Sessilibacter corallicola NBRC 116591.</title>
        <authorList>
            <person name="Miyakawa T."/>
            <person name="Kusuya Y."/>
            <person name="Miura T."/>
        </authorList>
    </citation>
    <scope>NUCLEOTIDE SEQUENCE [LARGE SCALE GENOMIC DNA]</scope>
    <source>
        <strain evidence="5 6">KU-00831-HH</strain>
    </source>
</reference>
<dbReference type="PROSITE" id="PS51468">
    <property type="entry name" value="VIT"/>
    <property type="match status" value="1"/>
</dbReference>
<dbReference type="InterPro" id="IPR002035">
    <property type="entry name" value="VWF_A"/>
</dbReference>
<dbReference type="InterPro" id="IPR022440">
    <property type="entry name" value="CHP03788"/>
</dbReference>
<evidence type="ECO:0000313" key="6">
    <source>
        <dbReference type="Proteomes" id="UP001465153"/>
    </source>
</evidence>
<dbReference type="EMBL" id="BAABWN010000006">
    <property type="protein sequence ID" value="GAA6168289.1"/>
    <property type="molecule type" value="Genomic_DNA"/>
</dbReference>
<gene>
    <name evidence="5" type="ORF">NBRC116591_21000</name>
</gene>
<feature type="region of interest" description="Disordered" evidence="1">
    <location>
        <begin position="240"/>
        <end position="260"/>
    </location>
</feature>
<sequence>MRTTLKWIHVFIQLISGNSNVRPPNYTYIHYQQPLGYKPKKIPKERLLDSRPRKKRFEYAIVSAFVIALIALLLVLAPKIANASAFEQSTGSGDLLFNGAGKNNQPALHLKSEVSVDISGMIATTRLQQTFKNPTNDWLEGTYVFPLPDNASVTDMTIIISDRKIKAEIKEKHIAKEIYLQAKSEGKKAALVEQKRENIFKQHIANISPQEEITVELTFYQTVKYDNGYFEYRLPTTMTPRYTPKDNAHSRQKNQNLENSETQSTAIHLGTQGWNNNLSAIPFIQSHKPSESDQNSEVDNPIKIEIQLDPGLELADITGLYHDIKAERKNGSYQISTDKTWQSMNRDFVITWLPATGSKPEVALFKESIAGENYGLIVLLPPTEQTTEVNRSVTFIIDTSGSMGGTSINQAKSALMLALKRLSPKDTFNVIEFNSNTSSLFSSPRYAESGNLNSAFTFVNSLRAGGGTEMKPALNAALQSNSHDENLLEQIVFITDGSVTNEQDLLQLIHNKLGNKRLFTVSIGSAPNSYFMNKASQFGRGTSVHIGDIAEVHNKMQDLFVKLENATLQNITVDWPNHIDAWPKKIGDLYRNEPLVIAYKENTAVQSDITSNIHGFFGDGTLWQQTLTISNASTSKNNKGISKIWARKKINALMDKIISGESEDDIKPQVVEIALQHSLLSKYTSLVAVEEEISRPLGESTAHANVPLVSPLGQTLITTPQTDTPKALHLILSILLFVFGLMFHRLHRGAHNV</sequence>
<keyword evidence="2" id="KW-0472">Membrane</keyword>
<accession>A0ABQ0A9F5</accession>
<evidence type="ECO:0000313" key="5">
    <source>
        <dbReference type="EMBL" id="GAA6168289.1"/>
    </source>
</evidence>
<keyword evidence="2" id="KW-1133">Transmembrane helix</keyword>
<dbReference type="Pfam" id="PF13768">
    <property type="entry name" value="VWA_3"/>
    <property type="match status" value="1"/>
</dbReference>
<evidence type="ECO:0000259" key="4">
    <source>
        <dbReference type="PROSITE" id="PS51468"/>
    </source>
</evidence>
<feature type="domain" description="VIT" evidence="4">
    <location>
        <begin position="93"/>
        <end position="221"/>
    </location>
</feature>
<feature type="transmembrane region" description="Helical" evidence="2">
    <location>
        <begin position="57"/>
        <end position="77"/>
    </location>
</feature>
<organism evidence="5 6">
    <name type="scientific">Sessilibacter corallicola</name>
    <dbReference type="NCBI Taxonomy" id="2904075"/>
    <lineage>
        <taxon>Bacteria</taxon>
        <taxon>Pseudomonadati</taxon>
        <taxon>Pseudomonadota</taxon>
        <taxon>Gammaproteobacteria</taxon>
        <taxon>Cellvibrionales</taxon>
        <taxon>Cellvibrionaceae</taxon>
        <taxon>Sessilibacter</taxon>
    </lineage>
</organism>
<dbReference type="PANTHER" id="PTHR45737:SF6">
    <property type="entry name" value="VON WILLEBRAND FACTOR A DOMAIN-CONTAINING PROTEIN 5A"/>
    <property type="match status" value="1"/>
</dbReference>
<feature type="domain" description="VWFA" evidence="3">
    <location>
        <begin position="392"/>
        <end position="563"/>
    </location>
</feature>
<evidence type="ECO:0000256" key="1">
    <source>
        <dbReference type="SAM" id="MobiDB-lite"/>
    </source>
</evidence>
<dbReference type="NCBIfam" id="TIGR03788">
    <property type="entry name" value="marine_srt_targ"/>
    <property type="match status" value="1"/>
</dbReference>
<protein>
    <submittedName>
        <fullName evidence="5">Marine proteobacterial sortase target protein</fullName>
    </submittedName>
</protein>
<dbReference type="PROSITE" id="PS50234">
    <property type="entry name" value="VWFA"/>
    <property type="match status" value="1"/>
</dbReference>
<dbReference type="RefSeq" id="WP_353302957.1">
    <property type="nucleotide sequence ID" value="NZ_BAABWN010000006.1"/>
</dbReference>
<evidence type="ECO:0000256" key="2">
    <source>
        <dbReference type="SAM" id="Phobius"/>
    </source>
</evidence>
<name>A0ABQ0A9F5_9GAMM</name>
<proteinExistence type="predicted"/>
<dbReference type="SMART" id="SM00609">
    <property type="entry name" value="VIT"/>
    <property type="match status" value="1"/>
</dbReference>
<dbReference type="InterPro" id="IPR013694">
    <property type="entry name" value="VIT"/>
</dbReference>
<keyword evidence="6" id="KW-1185">Reference proteome</keyword>
<dbReference type="InterPro" id="IPR036465">
    <property type="entry name" value="vWFA_dom_sf"/>
</dbReference>
<dbReference type="SUPFAM" id="SSF53300">
    <property type="entry name" value="vWA-like"/>
    <property type="match status" value="1"/>
</dbReference>
<dbReference type="Pfam" id="PF08487">
    <property type="entry name" value="VIT"/>
    <property type="match status" value="1"/>
</dbReference>
<keyword evidence="2" id="KW-0812">Transmembrane</keyword>
<comment type="caution">
    <text evidence="5">The sequence shown here is derived from an EMBL/GenBank/DDBJ whole genome shotgun (WGS) entry which is preliminary data.</text>
</comment>
<dbReference type="SMART" id="SM00327">
    <property type="entry name" value="VWA"/>
    <property type="match status" value="1"/>
</dbReference>
<dbReference type="Proteomes" id="UP001465153">
    <property type="component" value="Unassembled WGS sequence"/>
</dbReference>
<dbReference type="PANTHER" id="PTHR45737">
    <property type="entry name" value="VON WILLEBRAND FACTOR A DOMAIN-CONTAINING PROTEIN 5A"/>
    <property type="match status" value="1"/>
</dbReference>
<dbReference type="Gene3D" id="3.40.50.410">
    <property type="entry name" value="von Willebrand factor, type A domain"/>
    <property type="match status" value="1"/>
</dbReference>
<evidence type="ECO:0000259" key="3">
    <source>
        <dbReference type="PROSITE" id="PS50234"/>
    </source>
</evidence>